<dbReference type="OrthoDB" id="8592798at2"/>
<organism evidence="3 4">
    <name type="scientific">Sulfitobacter marinus</name>
    <dbReference type="NCBI Taxonomy" id="394264"/>
    <lineage>
        <taxon>Bacteria</taxon>
        <taxon>Pseudomonadati</taxon>
        <taxon>Pseudomonadota</taxon>
        <taxon>Alphaproteobacteria</taxon>
        <taxon>Rhodobacterales</taxon>
        <taxon>Roseobacteraceae</taxon>
        <taxon>Sulfitobacter</taxon>
    </lineage>
</organism>
<accession>A0A1I6RXL8</accession>
<dbReference type="STRING" id="394264.SAMN04488040_1643"/>
<dbReference type="Proteomes" id="UP000199239">
    <property type="component" value="Unassembled WGS sequence"/>
</dbReference>
<dbReference type="InterPro" id="IPR011990">
    <property type="entry name" value="TPR-like_helical_dom_sf"/>
</dbReference>
<gene>
    <name evidence="3" type="ORF">SAMN04488040_1643</name>
</gene>
<dbReference type="InterPro" id="IPR019734">
    <property type="entry name" value="TPR_rpt"/>
</dbReference>
<protein>
    <recommendedName>
        <fullName evidence="5">Tetratricopeptide repeat-containing protein</fullName>
    </recommendedName>
</protein>
<dbReference type="Gene3D" id="1.25.40.10">
    <property type="entry name" value="Tetratricopeptide repeat domain"/>
    <property type="match status" value="1"/>
</dbReference>
<feature type="signal peptide" evidence="2">
    <location>
        <begin position="1"/>
        <end position="19"/>
    </location>
</feature>
<proteinExistence type="predicted"/>
<keyword evidence="2" id="KW-0732">Signal</keyword>
<evidence type="ECO:0008006" key="5">
    <source>
        <dbReference type="Google" id="ProtNLM"/>
    </source>
</evidence>
<feature type="repeat" description="TPR" evidence="1">
    <location>
        <begin position="87"/>
        <end position="120"/>
    </location>
</feature>
<dbReference type="EMBL" id="FPAJ01000002">
    <property type="protein sequence ID" value="SFS69447.1"/>
    <property type="molecule type" value="Genomic_DNA"/>
</dbReference>
<reference evidence="4" key="1">
    <citation type="submission" date="2016-10" db="EMBL/GenBank/DDBJ databases">
        <authorList>
            <person name="Varghese N."/>
            <person name="Submissions S."/>
        </authorList>
    </citation>
    <scope>NUCLEOTIDE SEQUENCE [LARGE SCALE GENOMIC DNA]</scope>
    <source>
        <strain evidence="4">DSM 23422</strain>
    </source>
</reference>
<dbReference type="PROSITE" id="PS50005">
    <property type="entry name" value="TPR"/>
    <property type="match status" value="1"/>
</dbReference>
<evidence type="ECO:0000256" key="2">
    <source>
        <dbReference type="SAM" id="SignalP"/>
    </source>
</evidence>
<sequence length="173" mass="18683">MRVFLISALAAVLPCSLFANGPEPVAPKPKVTCEQGMVYDKKTKKCVSAQDNRLTPEDLFQTVRELAYAGDYEGAQIILAAMPQDDDRTLTYMGFTNRKLGKAEAGLAFYTRALAVNPANILARSYMGQGMVEQGNIAGALAQLRAIRSHGGTGTWAETSLRTAIATGQTFNY</sequence>
<feature type="chain" id="PRO_5011745576" description="Tetratricopeptide repeat-containing protein" evidence="2">
    <location>
        <begin position="20"/>
        <end position="173"/>
    </location>
</feature>
<dbReference type="AlphaFoldDB" id="A0A1I6RXL8"/>
<keyword evidence="1" id="KW-0802">TPR repeat</keyword>
<dbReference type="SUPFAM" id="SSF48452">
    <property type="entry name" value="TPR-like"/>
    <property type="match status" value="1"/>
</dbReference>
<evidence type="ECO:0000313" key="4">
    <source>
        <dbReference type="Proteomes" id="UP000199239"/>
    </source>
</evidence>
<evidence type="ECO:0000256" key="1">
    <source>
        <dbReference type="PROSITE-ProRule" id="PRU00339"/>
    </source>
</evidence>
<name>A0A1I6RXL8_9RHOB</name>
<keyword evidence="4" id="KW-1185">Reference proteome</keyword>
<evidence type="ECO:0000313" key="3">
    <source>
        <dbReference type="EMBL" id="SFS69447.1"/>
    </source>
</evidence>